<gene>
    <name evidence="1" type="ORF">LRA02_21310</name>
</gene>
<name>A0A512PPY1_9LACO</name>
<dbReference type="PANTHER" id="PTHR40056">
    <property type="entry name" value="HYPOTHETICAL CYTOSOLIC PROTEIN"/>
    <property type="match status" value="1"/>
</dbReference>
<dbReference type="EMBL" id="BKAM01000060">
    <property type="protein sequence ID" value="GEP73263.1"/>
    <property type="molecule type" value="Genomic_DNA"/>
</dbReference>
<dbReference type="AlphaFoldDB" id="A0A512PPY1"/>
<evidence type="ECO:0008006" key="3">
    <source>
        <dbReference type="Google" id="ProtNLM"/>
    </source>
</evidence>
<accession>A0A512PPY1</accession>
<organism evidence="1 2">
    <name type="scientific">Lentilactobacillus rapi</name>
    <dbReference type="NCBI Taxonomy" id="481723"/>
    <lineage>
        <taxon>Bacteria</taxon>
        <taxon>Bacillati</taxon>
        <taxon>Bacillota</taxon>
        <taxon>Bacilli</taxon>
        <taxon>Lactobacillales</taxon>
        <taxon>Lactobacillaceae</taxon>
        <taxon>Lentilactobacillus</taxon>
    </lineage>
</organism>
<evidence type="ECO:0000313" key="1">
    <source>
        <dbReference type="EMBL" id="GEP73263.1"/>
    </source>
</evidence>
<proteinExistence type="predicted"/>
<protein>
    <recommendedName>
        <fullName evidence="3">DUF1836 domain-containing protein</fullName>
    </recommendedName>
</protein>
<evidence type="ECO:0000313" key="2">
    <source>
        <dbReference type="Proteomes" id="UP000321569"/>
    </source>
</evidence>
<dbReference type="STRING" id="1423795.FD12_GL000957"/>
<dbReference type="Pfam" id="PF08876">
    <property type="entry name" value="DUF1836"/>
    <property type="match status" value="1"/>
</dbReference>
<dbReference type="PANTHER" id="PTHR40056:SF1">
    <property type="entry name" value="DUF1836 DOMAIN-CONTAINING PROTEIN"/>
    <property type="match status" value="1"/>
</dbReference>
<dbReference type="OrthoDB" id="3191472at2"/>
<sequence length="157" mass="17961">MLKQTIGHKLSQISLPLYTELPSIDLYMDQVIDQINQYLTPLTNTTITKSMINSYVKKGLVDRPIKKRYSRDHIATILVVSILKQILSLDTVADAIKIALTLNPIPQAYDQFIKVFNDELKNLDHDHASAKQYQSIAIQSLLYKLIVEDLIRHSVEK</sequence>
<dbReference type="Proteomes" id="UP000321569">
    <property type="component" value="Unassembled WGS sequence"/>
</dbReference>
<comment type="caution">
    <text evidence="1">The sequence shown here is derived from an EMBL/GenBank/DDBJ whole genome shotgun (WGS) entry which is preliminary data.</text>
</comment>
<dbReference type="InterPro" id="IPR014975">
    <property type="entry name" value="DUF1836"/>
</dbReference>
<reference evidence="1 2" key="1">
    <citation type="submission" date="2019-07" db="EMBL/GenBank/DDBJ databases">
        <title>Whole genome shotgun sequence of Lactobacillus rapi NBRC 109618.</title>
        <authorList>
            <person name="Hosoyama A."/>
            <person name="Uohara A."/>
            <person name="Ohji S."/>
            <person name="Ichikawa N."/>
        </authorList>
    </citation>
    <scope>NUCLEOTIDE SEQUENCE [LARGE SCALE GENOMIC DNA]</scope>
    <source>
        <strain evidence="1 2">NBRC 109618</strain>
    </source>
</reference>
<dbReference type="RefSeq" id="WP_056983290.1">
    <property type="nucleotide sequence ID" value="NZ_BKAM01000060.1"/>
</dbReference>